<evidence type="ECO:0000256" key="2">
    <source>
        <dbReference type="ARBA" id="ARBA00023027"/>
    </source>
</evidence>
<dbReference type="FunFam" id="3.40.605.10:FF:000001">
    <property type="entry name" value="Aldehyde dehydrogenase 1"/>
    <property type="match status" value="1"/>
</dbReference>
<dbReference type="PANTHER" id="PTHR11699">
    <property type="entry name" value="ALDEHYDE DEHYDROGENASE-RELATED"/>
    <property type="match status" value="1"/>
</dbReference>
<dbReference type="OrthoDB" id="9812625at2"/>
<dbReference type="eggNOG" id="COG1012">
    <property type="taxonomic scope" value="Bacteria"/>
</dbReference>
<proteinExistence type="inferred from homology"/>
<name>F2JY81_MARM1</name>
<feature type="active site" evidence="3">
    <location>
        <position position="263"/>
    </location>
</feature>
<dbReference type="PATRIC" id="fig|717774.3.peg.2767"/>
<dbReference type="RefSeq" id="WP_013661815.1">
    <property type="nucleotide sequence ID" value="NC_015276.1"/>
</dbReference>
<reference evidence="6 7" key="1">
    <citation type="journal article" date="2012" name="Stand. Genomic Sci.">
        <title>Complete genome sequence of the melanogenic marine bacterium Marinomonas mediterranea type strain (MMB-1(T)).</title>
        <authorList>
            <person name="Lucas-Elio P."/>
            <person name="Goodwin L."/>
            <person name="Woyke T."/>
            <person name="Pitluck S."/>
            <person name="Nolan M."/>
            <person name="Kyrpides N.C."/>
            <person name="Detter J.C."/>
            <person name="Copeland A."/>
            <person name="Teshima H."/>
            <person name="Bruce D."/>
            <person name="Detter C."/>
            <person name="Tapia R."/>
            <person name="Han S."/>
            <person name="Land M.L."/>
            <person name="Ivanova N."/>
            <person name="Mikhailova N."/>
            <person name="Johnston A.W."/>
            <person name="Sanchez-Amat A."/>
        </authorList>
    </citation>
    <scope>NUCLEOTIDE SEQUENCE [LARGE SCALE GENOMIC DNA]</scope>
    <source>
        <strain evidence="7">ATCC 700492 / JCM 21426 / NBRC 103028 / MMB-1</strain>
    </source>
</reference>
<dbReference type="PROSITE" id="PS00687">
    <property type="entry name" value="ALDEHYDE_DEHYDR_GLU"/>
    <property type="match status" value="1"/>
</dbReference>
<dbReference type="AlphaFoldDB" id="F2JY81"/>
<dbReference type="KEGG" id="mme:Marme_2681"/>
<dbReference type="Gene3D" id="3.40.309.10">
    <property type="entry name" value="Aldehyde Dehydrogenase, Chain A, domain 2"/>
    <property type="match status" value="1"/>
</dbReference>
<keyword evidence="7" id="KW-1185">Reference proteome</keyword>
<dbReference type="InterPro" id="IPR015590">
    <property type="entry name" value="Aldehyde_DH_dom"/>
</dbReference>
<gene>
    <name evidence="6" type="ordered locus">Marme_2681</name>
</gene>
<evidence type="ECO:0000259" key="5">
    <source>
        <dbReference type="Pfam" id="PF00171"/>
    </source>
</evidence>
<dbReference type="FunFam" id="3.40.309.10:FF:000010">
    <property type="entry name" value="Gamma-aminobutyraldehyde dehydrogenase"/>
    <property type="match status" value="1"/>
</dbReference>
<dbReference type="SUPFAM" id="SSF53720">
    <property type="entry name" value="ALDH-like"/>
    <property type="match status" value="1"/>
</dbReference>
<keyword evidence="2" id="KW-0520">NAD</keyword>
<dbReference type="Proteomes" id="UP000001062">
    <property type="component" value="Chromosome"/>
</dbReference>
<evidence type="ECO:0000256" key="3">
    <source>
        <dbReference type="PROSITE-ProRule" id="PRU10007"/>
    </source>
</evidence>
<dbReference type="EC" id="1.2.1.19" evidence="6"/>
<dbReference type="HOGENOM" id="CLU_005391_0_0_6"/>
<evidence type="ECO:0000256" key="1">
    <source>
        <dbReference type="ARBA" id="ARBA00023002"/>
    </source>
</evidence>
<dbReference type="NCBIfam" id="NF010000">
    <property type="entry name" value="PRK13473.1"/>
    <property type="match status" value="1"/>
</dbReference>
<dbReference type="EMBL" id="CP002583">
    <property type="protein sequence ID" value="ADZ91912.1"/>
    <property type="molecule type" value="Genomic_DNA"/>
</dbReference>
<sequence length="492" mass="53097">MTDASSSPKSTSSTAPHLTTQMLINGELQAGEGHLETVINPANAEHIVRIAEASNKQIDDSVKAAEMAAKLWSKTTPAERAGYLLRLADTIAKNAGYLADLEALNCGKPRHLVERDEISAAVDVFRYFAGAVRCRPSTAAGEYFPGNTSMTRMDPVGVVAAIAPWNYPLMMLAWKLAPALAAGNTVVFKPSEQAPLTTLAFAQWVSDILPPGVVNIVFGRGESVGNGLIKHPGIRMVSLTGDISTGQKVLQAAYRTVKRTHLELGGKAPVIVLDDADLAKVVQGVTEYGYYNAGQDCTAACHVYAEKGIYEKLMAELQASVSRLTFNDPDDAKNDLGPLITERQRNSVASFVERADELPHAEIVTGGAIPDVAGYFYQPTLIAGVKVSDEIVQREVFGPVVSVTCCDNEEQALAWANQSEYGLASSVWSGNIKRAMRLASQLEYGCTWINNHFLLPSEMPHGGLKRSGYGNDLSMSSLENYSVLRHIMISHD</sequence>
<protein>
    <submittedName>
        <fullName evidence="6">Aminobutyraldehyde dehydrogenase</fullName>
        <ecNumber evidence="6">1.2.1.19</ecNumber>
    </submittedName>
</protein>
<dbReference type="STRING" id="717774.Marme_2681"/>
<dbReference type="InterPro" id="IPR016161">
    <property type="entry name" value="Ald_DH/histidinol_DH"/>
</dbReference>
<dbReference type="GO" id="GO:0019145">
    <property type="term" value="F:aminobutyraldehyde dehydrogenase (NAD+) activity"/>
    <property type="evidence" value="ECO:0007669"/>
    <property type="project" value="UniProtKB-EC"/>
</dbReference>
<evidence type="ECO:0000313" key="6">
    <source>
        <dbReference type="EMBL" id="ADZ91912.1"/>
    </source>
</evidence>
<keyword evidence="1 4" id="KW-0560">Oxidoreductase</keyword>
<dbReference type="InterPro" id="IPR016163">
    <property type="entry name" value="Ald_DH_C"/>
</dbReference>
<dbReference type="Pfam" id="PF00171">
    <property type="entry name" value="Aldedh"/>
    <property type="match status" value="1"/>
</dbReference>
<accession>F2JY81</accession>
<feature type="domain" description="Aldehyde dehydrogenase" evidence="5">
    <location>
        <begin position="37"/>
        <end position="486"/>
    </location>
</feature>
<dbReference type="InterPro" id="IPR016162">
    <property type="entry name" value="Ald_DH_N"/>
</dbReference>
<dbReference type="InterPro" id="IPR015657">
    <property type="entry name" value="Aminobutyraldehyde_DH"/>
</dbReference>
<dbReference type="CDD" id="cd07092">
    <property type="entry name" value="ALDH_ABALDH-YdcW"/>
    <property type="match status" value="1"/>
</dbReference>
<dbReference type="InterPro" id="IPR029510">
    <property type="entry name" value="Ald_DH_CS_GLU"/>
</dbReference>
<evidence type="ECO:0000256" key="4">
    <source>
        <dbReference type="RuleBase" id="RU003345"/>
    </source>
</evidence>
<organism evidence="6 7">
    <name type="scientific">Marinomonas mediterranea (strain ATCC 700492 / JCM 21426 / NBRC 103028 / MMB-1)</name>
    <dbReference type="NCBI Taxonomy" id="717774"/>
    <lineage>
        <taxon>Bacteria</taxon>
        <taxon>Pseudomonadati</taxon>
        <taxon>Pseudomonadota</taxon>
        <taxon>Gammaproteobacteria</taxon>
        <taxon>Oceanospirillales</taxon>
        <taxon>Oceanospirillaceae</taxon>
        <taxon>Marinomonas</taxon>
    </lineage>
</organism>
<dbReference type="Gene3D" id="3.40.605.10">
    <property type="entry name" value="Aldehyde Dehydrogenase, Chain A, domain 1"/>
    <property type="match status" value="1"/>
</dbReference>
<evidence type="ECO:0000313" key="7">
    <source>
        <dbReference type="Proteomes" id="UP000001062"/>
    </source>
</evidence>
<comment type="similarity">
    <text evidence="4">Belongs to the aldehyde dehydrogenase family.</text>
</comment>